<reference evidence="2" key="1">
    <citation type="submission" date="2023-03" db="EMBL/GenBank/DDBJ databases">
        <authorList>
            <person name="Shen W."/>
            <person name="Cai J."/>
        </authorList>
    </citation>
    <scope>NUCLEOTIDE SEQUENCE</scope>
    <source>
        <strain evidence="2">B226-2</strain>
    </source>
</reference>
<dbReference type="Proteomes" id="UP001256711">
    <property type="component" value="Unassembled WGS sequence"/>
</dbReference>
<dbReference type="Pfam" id="PF01321">
    <property type="entry name" value="Creatinase_N"/>
    <property type="match status" value="1"/>
</dbReference>
<evidence type="ECO:0000313" key="3">
    <source>
        <dbReference type="Proteomes" id="UP001256711"/>
    </source>
</evidence>
<dbReference type="SUPFAM" id="SSF53092">
    <property type="entry name" value="Creatinase/prolidase N-terminal domain"/>
    <property type="match status" value="1"/>
</dbReference>
<accession>A0AAW8TYE4</accession>
<dbReference type="RefSeq" id="WP_311835121.1">
    <property type="nucleotide sequence ID" value="NZ_JARQBJ010000002.1"/>
</dbReference>
<dbReference type="SUPFAM" id="SSF55920">
    <property type="entry name" value="Creatinase/aminopeptidase"/>
    <property type="match status" value="1"/>
</dbReference>
<protein>
    <submittedName>
        <fullName evidence="2">M24 family metallopeptidase</fullName>
    </submittedName>
</protein>
<name>A0AAW8TYE4_9ENTE</name>
<sequence length="457" mass="50667">MITLKEVSPPAVEQNLIPVPLTDETIAERKKLILQKMREAGYDSLVFYADLEHGSNFEYLTGFLPRFEEALLILHQDGKAYGVFGNENLNKAQKARIDLIPIHMPHLSLPNQPMETKETVAEILAKCHLANRQNIGIIGWKYFTNTVEEAQQLFDLPYFLMDALKKVAKNSQFTNATGLLIGENGARTTNNANEFAHYEFGAALAGNCLLEGLGELAIGKTEMAVAEKLSAKGQDHTVVTIMAAGPRFVKANLYPSNNQIALGDPISMTTAYKGGLESRTGFAVHQASELPAGQQDYLEKLVIPYFKAFTTWLETIQIGITGGELYATIEAVFPKASYGWSLNPGHLGGDEEWLASPVYPDSQERIRSGMLFQIDLIPSLAGYQGAGCESSVFLADEKLREQIKADYPEVWARIIKRRAYLEDTLGIRLGKELLPMSPAMGYYPPFMLDRKLALVKQ</sequence>
<organism evidence="2 3">
    <name type="scientific">Enterococcus asini</name>
    <dbReference type="NCBI Taxonomy" id="57732"/>
    <lineage>
        <taxon>Bacteria</taxon>
        <taxon>Bacillati</taxon>
        <taxon>Bacillota</taxon>
        <taxon>Bacilli</taxon>
        <taxon>Lactobacillales</taxon>
        <taxon>Enterococcaceae</taxon>
        <taxon>Enterococcus</taxon>
    </lineage>
</organism>
<dbReference type="Gene3D" id="3.90.230.10">
    <property type="entry name" value="Creatinase/methionine aminopeptidase superfamily"/>
    <property type="match status" value="1"/>
</dbReference>
<dbReference type="InterPro" id="IPR029149">
    <property type="entry name" value="Creatin/AminoP/Spt16_N"/>
</dbReference>
<evidence type="ECO:0000313" key="2">
    <source>
        <dbReference type="EMBL" id="MDT2809706.1"/>
    </source>
</evidence>
<dbReference type="InterPro" id="IPR036005">
    <property type="entry name" value="Creatinase/aminopeptidase-like"/>
</dbReference>
<evidence type="ECO:0000259" key="1">
    <source>
        <dbReference type="Pfam" id="PF01321"/>
    </source>
</evidence>
<dbReference type="CDD" id="cd01066">
    <property type="entry name" value="APP_MetAP"/>
    <property type="match status" value="1"/>
</dbReference>
<proteinExistence type="predicted"/>
<dbReference type="EMBL" id="JARQBJ010000002">
    <property type="protein sequence ID" value="MDT2809706.1"/>
    <property type="molecule type" value="Genomic_DNA"/>
</dbReference>
<feature type="domain" description="Creatinase N-terminal" evidence="1">
    <location>
        <begin position="30"/>
        <end position="180"/>
    </location>
</feature>
<comment type="caution">
    <text evidence="2">The sequence shown here is derived from an EMBL/GenBank/DDBJ whole genome shotgun (WGS) entry which is preliminary data.</text>
</comment>
<dbReference type="AlphaFoldDB" id="A0AAW8TYE4"/>
<dbReference type="InterPro" id="IPR000587">
    <property type="entry name" value="Creatinase_N"/>
</dbReference>
<gene>
    <name evidence="2" type="ORF">P7H43_04360</name>
</gene>